<proteinExistence type="predicted"/>
<dbReference type="AlphaFoldDB" id="A0A1H6BQ51"/>
<sequence>MPETRRLTECSDFPEVEFVEREATPESAMKVGIQLHLAGLSLLDTVSVLDGLGVERCQSTAHNWLQKADLQPSEGCNPNYVVGDETVLHINDQRYWLFATVDPDTNRLLHVRLFPTSTQALAEISLTELREKHLVNDASFWSMVHPGCRRPAIATRSDSNTLPTRIATPSDVYSKS</sequence>
<evidence type="ECO:0000313" key="2">
    <source>
        <dbReference type="EMBL" id="SEG62575.1"/>
    </source>
</evidence>
<evidence type="ECO:0000313" key="3">
    <source>
        <dbReference type="Proteomes" id="UP000236740"/>
    </source>
</evidence>
<accession>A0A1H6BQ51</accession>
<keyword evidence="3" id="KW-1185">Reference proteome</keyword>
<dbReference type="Proteomes" id="UP000236740">
    <property type="component" value="Unassembled WGS sequence"/>
</dbReference>
<evidence type="ECO:0000256" key="1">
    <source>
        <dbReference type="SAM" id="MobiDB-lite"/>
    </source>
</evidence>
<dbReference type="PANTHER" id="PTHR39967">
    <property type="match status" value="1"/>
</dbReference>
<evidence type="ECO:0008006" key="4">
    <source>
        <dbReference type="Google" id="ProtNLM"/>
    </source>
</evidence>
<name>A0A1H6BQ51_9EURY</name>
<feature type="region of interest" description="Disordered" evidence="1">
    <location>
        <begin position="152"/>
        <end position="176"/>
    </location>
</feature>
<protein>
    <recommendedName>
        <fullName evidence="4">DDE domain-containing protein</fullName>
    </recommendedName>
</protein>
<organism evidence="2 3">
    <name type="scientific">Halobellus limi</name>
    <dbReference type="NCBI Taxonomy" id="699433"/>
    <lineage>
        <taxon>Archaea</taxon>
        <taxon>Methanobacteriati</taxon>
        <taxon>Methanobacteriota</taxon>
        <taxon>Stenosarchaea group</taxon>
        <taxon>Halobacteria</taxon>
        <taxon>Halobacteriales</taxon>
        <taxon>Haloferacaceae</taxon>
        <taxon>Halobellus</taxon>
    </lineage>
</organism>
<dbReference type="PANTHER" id="PTHR39967:SF1">
    <property type="entry name" value="ISH14-TYPE TRANSPOSASE HSIRS44"/>
    <property type="match status" value="1"/>
</dbReference>
<reference evidence="2 3" key="1">
    <citation type="submission" date="2016-10" db="EMBL/GenBank/DDBJ databases">
        <authorList>
            <person name="de Groot N.N."/>
        </authorList>
    </citation>
    <scope>NUCLEOTIDE SEQUENCE [LARGE SCALE GENOMIC DNA]</scope>
    <source>
        <strain evidence="2 3">CGMCC 1.10331</strain>
    </source>
</reference>
<dbReference type="EMBL" id="FNVN01000005">
    <property type="protein sequence ID" value="SEG62575.1"/>
    <property type="molecule type" value="Genomic_DNA"/>
</dbReference>
<gene>
    <name evidence="2" type="ORF">SAMN04488133_2907</name>
</gene>